<dbReference type="EMBL" id="JBHUCP010000005">
    <property type="protein sequence ID" value="MFD1529624.1"/>
    <property type="molecule type" value="Genomic_DNA"/>
</dbReference>
<dbReference type="Pfam" id="PF00496">
    <property type="entry name" value="SBP_bac_5"/>
    <property type="match status" value="1"/>
</dbReference>
<dbReference type="Proteomes" id="UP001597145">
    <property type="component" value="Unassembled WGS sequence"/>
</dbReference>
<comment type="caution">
    <text evidence="2">The sequence shown here is derived from an EMBL/GenBank/DDBJ whole genome shotgun (WGS) entry which is preliminary data.</text>
</comment>
<evidence type="ECO:0000313" key="2">
    <source>
        <dbReference type="EMBL" id="MFD1529624.1"/>
    </source>
</evidence>
<dbReference type="PANTHER" id="PTHR30290">
    <property type="entry name" value="PERIPLASMIC BINDING COMPONENT OF ABC TRANSPORTER"/>
    <property type="match status" value="1"/>
</dbReference>
<feature type="domain" description="Solute-binding protein family 5" evidence="1">
    <location>
        <begin position="45"/>
        <end position="138"/>
    </location>
</feature>
<sequence>MSTSAPVPVGTIHIVDPSPLNWLFITWNTMEEPIRIDEDGRTVFALAESATWPDERTLELQLRTGVRFQDGEPFTAHNIKLNFDEMQRWAAPHPPGTWLNFPPESVAEVVDDHTIRFHFPGPDGLAVGKMRGFHIASTAFWKGPDAPGFGYHKYGSGEGHW</sequence>
<keyword evidence="3" id="KW-1185">Reference proteome</keyword>
<reference evidence="3" key="1">
    <citation type="journal article" date="2019" name="Int. J. Syst. Evol. Microbiol.">
        <title>The Global Catalogue of Microorganisms (GCM) 10K type strain sequencing project: providing services to taxonomists for standard genome sequencing and annotation.</title>
        <authorList>
            <consortium name="The Broad Institute Genomics Platform"/>
            <consortium name="The Broad Institute Genome Sequencing Center for Infectious Disease"/>
            <person name="Wu L."/>
            <person name="Ma J."/>
        </authorList>
    </citation>
    <scope>NUCLEOTIDE SEQUENCE [LARGE SCALE GENOMIC DNA]</scope>
    <source>
        <strain evidence="3">JCM 12165</strain>
    </source>
</reference>
<gene>
    <name evidence="2" type="ORF">ACFSCY_09245</name>
</gene>
<evidence type="ECO:0000259" key="1">
    <source>
        <dbReference type="Pfam" id="PF00496"/>
    </source>
</evidence>
<dbReference type="RefSeq" id="WP_343981763.1">
    <property type="nucleotide sequence ID" value="NZ_BAAAJG010000015.1"/>
</dbReference>
<protein>
    <submittedName>
        <fullName evidence="2">ABC transporter substrate-binding protein</fullName>
    </submittedName>
</protein>
<name>A0ABW4FH61_9PSEU</name>
<dbReference type="SUPFAM" id="SSF53850">
    <property type="entry name" value="Periplasmic binding protein-like II"/>
    <property type="match status" value="1"/>
</dbReference>
<accession>A0ABW4FH61</accession>
<proteinExistence type="predicted"/>
<dbReference type="InterPro" id="IPR039424">
    <property type="entry name" value="SBP_5"/>
</dbReference>
<organism evidence="2 3">
    <name type="scientific">Pseudonocardia aurantiaca</name>
    <dbReference type="NCBI Taxonomy" id="75290"/>
    <lineage>
        <taxon>Bacteria</taxon>
        <taxon>Bacillati</taxon>
        <taxon>Actinomycetota</taxon>
        <taxon>Actinomycetes</taxon>
        <taxon>Pseudonocardiales</taxon>
        <taxon>Pseudonocardiaceae</taxon>
        <taxon>Pseudonocardia</taxon>
    </lineage>
</organism>
<dbReference type="InterPro" id="IPR000914">
    <property type="entry name" value="SBP_5_dom"/>
</dbReference>
<evidence type="ECO:0000313" key="3">
    <source>
        <dbReference type="Proteomes" id="UP001597145"/>
    </source>
</evidence>
<dbReference type="Gene3D" id="3.40.190.10">
    <property type="entry name" value="Periplasmic binding protein-like II"/>
    <property type="match status" value="1"/>
</dbReference>